<organism evidence="5 6">
    <name type="scientific">Tanacetum coccineum</name>
    <dbReference type="NCBI Taxonomy" id="301880"/>
    <lineage>
        <taxon>Eukaryota</taxon>
        <taxon>Viridiplantae</taxon>
        <taxon>Streptophyta</taxon>
        <taxon>Embryophyta</taxon>
        <taxon>Tracheophyta</taxon>
        <taxon>Spermatophyta</taxon>
        <taxon>Magnoliopsida</taxon>
        <taxon>eudicotyledons</taxon>
        <taxon>Gunneridae</taxon>
        <taxon>Pentapetalae</taxon>
        <taxon>asterids</taxon>
        <taxon>campanulids</taxon>
        <taxon>Asterales</taxon>
        <taxon>Asteraceae</taxon>
        <taxon>Asteroideae</taxon>
        <taxon>Anthemideae</taxon>
        <taxon>Anthemidinae</taxon>
        <taxon>Tanacetum</taxon>
    </lineage>
</organism>
<dbReference type="InterPro" id="IPR057670">
    <property type="entry name" value="SH3_retrovirus"/>
</dbReference>
<feature type="domain" description="Retrovirus-related Pol polyprotein from transposon TNT 1-94-like beta-barrel" evidence="3">
    <location>
        <begin position="188"/>
        <end position="234"/>
    </location>
</feature>
<dbReference type="EMBL" id="BQNB010010759">
    <property type="protein sequence ID" value="GJS81596.1"/>
    <property type="molecule type" value="Genomic_DNA"/>
</dbReference>
<feature type="coiled-coil region" evidence="2">
    <location>
        <begin position="34"/>
        <end position="68"/>
    </location>
</feature>
<evidence type="ECO:0000256" key="2">
    <source>
        <dbReference type="SAM" id="Coils"/>
    </source>
</evidence>
<keyword evidence="2" id="KW-0175">Coiled coil</keyword>
<reference evidence="5" key="1">
    <citation type="journal article" date="2022" name="Int. J. Mol. Sci.">
        <title>Draft Genome of Tanacetum Coccineum: Genomic Comparison of Closely Related Tanacetum-Family Plants.</title>
        <authorList>
            <person name="Yamashiro T."/>
            <person name="Shiraishi A."/>
            <person name="Nakayama K."/>
            <person name="Satake H."/>
        </authorList>
    </citation>
    <scope>NUCLEOTIDE SEQUENCE</scope>
</reference>
<sequence length="513" mass="58137">MKKVQRPLSMTDGEERKHVLDYTHVDLHYVEDQRKNLLSKFNSLNQELSSCKDEISDLKKVIEKWTSNKVTLDQLLTEQVPGNIVRTLGGRGKKKDTISSKEVLFSKAAESPSKTVPKITSDSESECGYLKPLPPLPKLTGAEPIGTLTNVLDKSLAVKAPKKKNVDSSTEKLFLTLMEEDYLKRSVWYLDSGCSRHMTGVKQYLHRYSKESGPKVVFGDNSLGDTEGYGSMNCNEITFTRGGAVNITCYTQNRSIIVKRHGNTAYDVFRRTSPDISYFHVFGCHVHIHNHRDHLGKSDAKADDGFFLGYSLVAKAFRVFNIKRQEMEETNHVTFNEDDEAISKSSTEGDEINFNENRSFPDDEFLIPRRKVSQCSSIDDCFPYVPSHDSLSTNNISIPDNATPSETPILQYFNSSHEHPEFTIADDHHVLNEHDDSKSAEDLEIVEDQVSTIIDLWSREKHIELVNILGEPWARVTTRSRIKDSEAASAHECLYVNFLSEIKPKKLIEALEE</sequence>
<dbReference type="Pfam" id="PF22936">
    <property type="entry name" value="Pol_BBD"/>
    <property type="match status" value="1"/>
</dbReference>
<proteinExistence type="predicted"/>
<reference evidence="5" key="2">
    <citation type="submission" date="2022-01" db="EMBL/GenBank/DDBJ databases">
        <authorList>
            <person name="Yamashiro T."/>
            <person name="Shiraishi A."/>
            <person name="Satake H."/>
            <person name="Nakayama K."/>
        </authorList>
    </citation>
    <scope>NUCLEOTIDE SEQUENCE</scope>
</reference>
<comment type="caution">
    <text evidence="5">The sequence shown here is derived from an EMBL/GenBank/DDBJ whole genome shotgun (WGS) entry which is preliminary data.</text>
</comment>
<dbReference type="InterPro" id="IPR039537">
    <property type="entry name" value="Retrotran_Ty1/copia-like"/>
</dbReference>
<evidence type="ECO:0000259" key="3">
    <source>
        <dbReference type="Pfam" id="PF22936"/>
    </source>
</evidence>
<evidence type="ECO:0000313" key="6">
    <source>
        <dbReference type="Proteomes" id="UP001151760"/>
    </source>
</evidence>
<evidence type="ECO:0000259" key="4">
    <source>
        <dbReference type="Pfam" id="PF25597"/>
    </source>
</evidence>
<evidence type="ECO:0000256" key="1">
    <source>
        <dbReference type="ARBA" id="ARBA00022670"/>
    </source>
</evidence>
<keyword evidence="1" id="KW-0645">Protease</keyword>
<accession>A0ABQ4YVX6</accession>
<dbReference type="Proteomes" id="UP001151760">
    <property type="component" value="Unassembled WGS sequence"/>
</dbReference>
<feature type="domain" description="Retroviral polymerase SH3-like" evidence="4">
    <location>
        <begin position="284"/>
        <end position="343"/>
    </location>
</feature>
<name>A0ABQ4YVX6_9ASTR</name>
<gene>
    <name evidence="5" type="ORF">Tco_0748137</name>
</gene>
<keyword evidence="6" id="KW-1185">Reference proteome</keyword>
<protein>
    <submittedName>
        <fullName evidence="5">Retrovirus-related pol polyprotein from transposon TNT 1-94</fullName>
    </submittedName>
</protein>
<keyword evidence="1" id="KW-0378">Hydrolase</keyword>
<evidence type="ECO:0000313" key="5">
    <source>
        <dbReference type="EMBL" id="GJS81596.1"/>
    </source>
</evidence>
<dbReference type="InterPro" id="IPR054722">
    <property type="entry name" value="PolX-like_BBD"/>
</dbReference>
<dbReference type="Pfam" id="PF25597">
    <property type="entry name" value="SH3_retrovirus"/>
    <property type="match status" value="1"/>
</dbReference>
<dbReference type="PANTHER" id="PTHR42648">
    <property type="entry name" value="TRANSPOSASE, PUTATIVE-RELATED"/>
    <property type="match status" value="1"/>
</dbReference>
<dbReference type="PANTHER" id="PTHR42648:SF32">
    <property type="entry name" value="RIBONUCLEASE H-LIKE DOMAIN, GAG-PRE-INTEGRASE DOMAIN PROTEIN-RELATED"/>
    <property type="match status" value="1"/>
</dbReference>